<reference evidence="1 2" key="1">
    <citation type="journal article" date="2009" name="Int. J. Syst. Evol. Microbiol.">
        <title>Paenibacillus contaminans sp. nov., isolated from a contaminated laboratory plate.</title>
        <authorList>
            <person name="Chou J.H."/>
            <person name="Lee J.H."/>
            <person name="Lin M.C."/>
            <person name="Chang P.S."/>
            <person name="Arun A.B."/>
            <person name="Young C.C."/>
            <person name="Chen W.M."/>
        </authorList>
    </citation>
    <scope>NUCLEOTIDE SEQUENCE [LARGE SCALE GENOMIC DNA]</scope>
    <source>
        <strain evidence="1 2">CKOBP-6</strain>
    </source>
</reference>
<name>A0A329LNV3_9BACL</name>
<sequence length="556" mass="61147">MPAAFPYEAPRPKLAITVHCASSRNALLVEMKTITKGAAGMFNRKMTISAAAAVLLAGAVTGCTSGKEEGKPEASGNGTNQGAAKKIEKVYVYANFGNLASSNTVSKPEALEEVKKYVIDKIGIEIVPIIPPKGSEADKLNVLLSSNEPLDIFAGSMATHQSNGAVQPIGDLLDKYGSNIRKLWPADWKTSWDALTTSDGKIWGIPTGAPVAGNGVLLREDWLKKLNLQMPKTIDEYEQVLKAFKDQDPAGSGQTIPLLTDLASLNDGFAAGFMDIGYGKWVDKDGKVKPPQLHPGYRDFVAKMADWYKKGYIFKEAFSSNRTRQIELVKQNRVASGVVWNTTITANEHLLRQNVPEAKYGVAAELKGPAGNLTTLGGVSTSGIMINKNAKNPEAAVKLIDWVQSDINNYFTLFFGIEGKHWKYTDKDKKIIEGLNTDYMGDLIPGLSFAYTVQYEKNDPAFTPQFDFIRNYITKMDRVKKTALADSEFMFDTKTITEKVPTSGDITRMIEQETIKFITGARPIGEYDKFVEELTKAGLDKWIDAYTAEYNRVKGK</sequence>
<dbReference type="SUPFAM" id="SSF53850">
    <property type="entry name" value="Periplasmic binding protein-like II"/>
    <property type="match status" value="1"/>
</dbReference>
<accession>A0A329LNV3</accession>
<dbReference type="InterPro" id="IPR050490">
    <property type="entry name" value="Bact_solute-bd_prot1"/>
</dbReference>
<gene>
    <name evidence="1" type="ORF">DQG23_39555</name>
</gene>
<dbReference type="AlphaFoldDB" id="A0A329LNV3"/>
<dbReference type="Gene3D" id="3.40.190.10">
    <property type="entry name" value="Periplasmic binding protein-like II"/>
    <property type="match status" value="2"/>
</dbReference>
<dbReference type="EMBL" id="QMFB01000050">
    <property type="protein sequence ID" value="RAV09399.1"/>
    <property type="molecule type" value="Genomic_DNA"/>
</dbReference>
<evidence type="ECO:0000313" key="2">
    <source>
        <dbReference type="Proteomes" id="UP000250369"/>
    </source>
</evidence>
<dbReference type="Proteomes" id="UP000250369">
    <property type="component" value="Unassembled WGS sequence"/>
</dbReference>
<protein>
    <submittedName>
        <fullName evidence="1">ABC transporter substrate-binding protein</fullName>
    </submittedName>
</protein>
<dbReference type="InterPro" id="IPR006059">
    <property type="entry name" value="SBP"/>
</dbReference>
<evidence type="ECO:0000313" key="1">
    <source>
        <dbReference type="EMBL" id="RAV09399.1"/>
    </source>
</evidence>
<dbReference type="PANTHER" id="PTHR43649:SF17">
    <property type="entry name" value="ABC TRANSPORTER SOLUTE BINDING PROTEIN-SUGAR TRANSPORT"/>
    <property type="match status" value="1"/>
</dbReference>
<comment type="caution">
    <text evidence="1">The sequence shown here is derived from an EMBL/GenBank/DDBJ whole genome shotgun (WGS) entry which is preliminary data.</text>
</comment>
<dbReference type="PANTHER" id="PTHR43649">
    <property type="entry name" value="ARABINOSE-BINDING PROTEIN-RELATED"/>
    <property type="match status" value="1"/>
</dbReference>
<keyword evidence="2" id="KW-1185">Reference proteome</keyword>
<proteinExistence type="predicted"/>
<organism evidence="1 2">
    <name type="scientific">Paenibacillus contaminans</name>
    <dbReference type="NCBI Taxonomy" id="450362"/>
    <lineage>
        <taxon>Bacteria</taxon>
        <taxon>Bacillati</taxon>
        <taxon>Bacillota</taxon>
        <taxon>Bacilli</taxon>
        <taxon>Bacillales</taxon>
        <taxon>Paenibacillaceae</taxon>
        <taxon>Paenibacillus</taxon>
    </lineage>
</organism>
<dbReference type="Pfam" id="PF01547">
    <property type="entry name" value="SBP_bac_1"/>
    <property type="match status" value="1"/>
</dbReference>